<protein>
    <submittedName>
        <fullName evidence="2">Uncharacterized protein</fullName>
    </submittedName>
</protein>
<keyword evidence="1" id="KW-0812">Transmembrane</keyword>
<accession>X6LTP4</accession>
<keyword evidence="1" id="KW-0472">Membrane</keyword>
<dbReference type="EMBL" id="ASPP01028302">
    <property type="protein sequence ID" value="ETO05293.1"/>
    <property type="molecule type" value="Genomic_DNA"/>
</dbReference>
<proteinExistence type="predicted"/>
<dbReference type="Proteomes" id="UP000023152">
    <property type="component" value="Unassembled WGS sequence"/>
</dbReference>
<feature type="transmembrane region" description="Helical" evidence="1">
    <location>
        <begin position="104"/>
        <end position="127"/>
    </location>
</feature>
<sequence>MASDYRVIEEIKRLLSKNVYDINNKKPLENKGVCVVFSRCYDGHATEESKIARANLKGRDAAVYTILSQMFYSFVTCCKINAVIGKCSDEFKSDHNNNDLEGTFFLLFFWLKLFPCAYVNGLMYVCID</sequence>
<organism evidence="2 3">
    <name type="scientific">Reticulomyxa filosa</name>
    <dbReference type="NCBI Taxonomy" id="46433"/>
    <lineage>
        <taxon>Eukaryota</taxon>
        <taxon>Sar</taxon>
        <taxon>Rhizaria</taxon>
        <taxon>Retaria</taxon>
        <taxon>Foraminifera</taxon>
        <taxon>Monothalamids</taxon>
        <taxon>Reticulomyxidae</taxon>
        <taxon>Reticulomyxa</taxon>
    </lineage>
</organism>
<evidence type="ECO:0000256" key="1">
    <source>
        <dbReference type="SAM" id="Phobius"/>
    </source>
</evidence>
<gene>
    <name evidence="2" type="ORF">RFI_32102</name>
</gene>
<keyword evidence="1" id="KW-1133">Transmembrane helix</keyword>
<evidence type="ECO:0000313" key="3">
    <source>
        <dbReference type="Proteomes" id="UP000023152"/>
    </source>
</evidence>
<keyword evidence="3" id="KW-1185">Reference proteome</keyword>
<reference evidence="2 3" key="1">
    <citation type="journal article" date="2013" name="Curr. Biol.">
        <title>The Genome of the Foraminiferan Reticulomyxa filosa.</title>
        <authorList>
            <person name="Glockner G."/>
            <person name="Hulsmann N."/>
            <person name="Schleicher M."/>
            <person name="Noegel A.A."/>
            <person name="Eichinger L."/>
            <person name="Gallinger C."/>
            <person name="Pawlowski J."/>
            <person name="Sierra R."/>
            <person name="Euteneuer U."/>
            <person name="Pillet L."/>
            <person name="Moustafa A."/>
            <person name="Platzer M."/>
            <person name="Groth M."/>
            <person name="Szafranski K."/>
            <person name="Schliwa M."/>
        </authorList>
    </citation>
    <scope>NUCLEOTIDE SEQUENCE [LARGE SCALE GENOMIC DNA]</scope>
</reference>
<feature type="transmembrane region" description="Helical" evidence="1">
    <location>
        <begin position="61"/>
        <end position="84"/>
    </location>
</feature>
<evidence type="ECO:0000313" key="2">
    <source>
        <dbReference type="EMBL" id="ETO05293.1"/>
    </source>
</evidence>
<name>X6LTP4_RETFI</name>
<comment type="caution">
    <text evidence="2">The sequence shown here is derived from an EMBL/GenBank/DDBJ whole genome shotgun (WGS) entry which is preliminary data.</text>
</comment>
<dbReference type="AlphaFoldDB" id="X6LTP4"/>